<dbReference type="InterPro" id="IPR015421">
    <property type="entry name" value="PyrdxlP-dep_Trfase_major"/>
</dbReference>
<evidence type="ECO:0000256" key="3">
    <source>
        <dbReference type="ARBA" id="ARBA00022679"/>
    </source>
</evidence>
<dbReference type="InterPro" id="IPR004839">
    <property type="entry name" value="Aminotransferase_I/II_large"/>
</dbReference>
<dbReference type="InterPro" id="IPR015424">
    <property type="entry name" value="PyrdxlP-dep_Trfase"/>
</dbReference>
<organism evidence="6 7">
    <name type="scientific">Rotaria sordida</name>
    <dbReference type="NCBI Taxonomy" id="392033"/>
    <lineage>
        <taxon>Eukaryota</taxon>
        <taxon>Metazoa</taxon>
        <taxon>Spiralia</taxon>
        <taxon>Gnathifera</taxon>
        <taxon>Rotifera</taxon>
        <taxon>Eurotatoria</taxon>
        <taxon>Bdelloidea</taxon>
        <taxon>Philodinida</taxon>
        <taxon>Philodinidae</taxon>
        <taxon>Rotaria</taxon>
    </lineage>
</organism>
<name>A0A820K4P0_9BILA</name>
<reference evidence="6" key="1">
    <citation type="submission" date="2021-02" db="EMBL/GenBank/DDBJ databases">
        <authorList>
            <person name="Nowell W R."/>
        </authorList>
    </citation>
    <scope>NUCLEOTIDE SEQUENCE</scope>
</reference>
<dbReference type="PANTHER" id="PTHR13693">
    <property type="entry name" value="CLASS II AMINOTRANSFERASE/8-AMINO-7-OXONONANOATE SYNTHASE"/>
    <property type="match status" value="1"/>
</dbReference>
<dbReference type="Gene3D" id="3.40.640.10">
    <property type="entry name" value="Type I PLP-dependent aspartate aminotransferase-like (Major domain)"/>
    <property type="match status" value="1"/>
</dbReference>
<gene>
    <name evidence="6" type="ORF">FNK824_LOCUS41807</name>
</gene>
<evidence type="ECO:0000313" key="6">
    <source>
        <dbReference type="EMBL" id="CAF4334590.1"/>
    </source>
</evidence>
<evidence type="ECO:0000256" key="4">
    <source>
        <dbReference type="ARBA" id="ARBA00023315"/>
    </source>
</evidence>
<dbReference type="GO" id="GO:0016020">
    <property type="term" value="C:membrane"/>
    <property type="evidence" value="ECO:0007669"/>
    <property type="project" value="GOC"/>
</dbReference>
<dbReference type="AlphaFoldDB" id="A0A820K4P0"/>
<evidence type="ECO:0000313" key="7">
    <source>
        <dbReference type="Proteomes" id="UP000663874"/>
    </source>
</evidence>
<keyword evidence="3" id="KW-0808">Transferase</keyword>
<dbReference type="GO" id="GO:0030170">
    <property type="term" value="F:pyridoxal phosphate binding"/>
    <property type="evidence" value="ECO:0007669"/>
    <property type="project" value="InterPro"/>
</dbReference>
<accession>A0A820K4P0</accession>
<dbReference type="GO" id="GO:0046513">
    <property type="term" value="P:ceramide biosynthetic process"/>
    <property type="evidence" value="ECO:0007669"/>
    <property type="project" value="TreeGrafter"/>
</dbReference>
<dbReference type="EMBL" id="CAJOBE010043585">
    <property type="protein sequence ID" value="CAF4334590.1"/>
    <property type="molecule type" value="Genomic_DNA"/>
</dbReference>
<feature type="non-terminal residue" evidence="6">
    <location>
        <position position="1"/>
    </location>
</feature>
<feature type="domain" description="Aminotransferase class I/classII large" evidence="5">
    <location>
        <begin position="1"/>
        <end position="47"/>
    </location>
</feature>
<dbReference type="PANTHER" id="PTHR13693:SF3">
    <property type="entry name" value="LD36009P"/>
    <property type="match status" value="1"/>
</dbReference>
<dbReference type="Pfam" id="PF00155">
    <property type="entry name" value="Aminotran_1_2"/>
    <property type="match status" value="1"/>
</dbReference>
<evidence type="ECO:0000259" key="5">
    <source>
        <dbReference type="Pfam" id="PF00155"/>
    </source>
</evidence>
<dbReference type="GO" id="GO:0017059">
    <property type="term" value="C:serine palmitoyltransferase complex"/>
    <property type="evidence" value="ECO:0007669"/>
    <property type="project" value="TreeGrafter"/>
</dbReference>
<dbReference type="SUPFAM" id="SSF53383">
    <property type="entry name" value="PLP-dependent transferases"/>
    <property type="match status" value="1"/>
</dbReference>
<dbReference type="GO" id="GO:0004758">
    <property type="term" value="F:serine C-palmitoyltransferase activity"/>
    <property type="evidence" value="ECO:0007669"/>
    <property type="project" value="TreeGrafter"/>
</dbReference>
<evidence type="ECO:0000256" key="1">
    <source>
        <dbReference type="ARBA" id="ARBA00001933"/>
    </source>
</evidence>
<dbReference type="InterPro" id="IPR050087">
    <property type="entry name" value="AON_synthase_class-II"/>
</dbReference>
<comment type="cofactor">
    <cofactor evidence="1">
        <name>pyridoxal 5'-phosphate</name>
        <dbReference type="ChEBI" id="CHEBI:597326"/>
    </cofactor>
</comment>
<comment type="similarity">
    <text evidence="2">Belongs to the class-II pyridoxal-phosphate-dependent aminotransferase family.</text>
</comment>
<evidence type="ECO:0000256" key="2">
    <source>
        <dbReference type="ARBA" id="ARBA00008392"/>
    </source>
</evidence>
<comment type="caution">
    <text evidence="6">The sequence shown here is derived from an EMBL/GenBank/DDBJ whole genome shotgun (WGS) entry which is preliminary data.</text>
</comment>
<keyword evidence="4" id="KW-0012">Acyltransferase</keyword>
<sequence>FGMGFATNALNIPTLAGKGDLILSDKLNHVSLILGARLSGATIRTFDHNEIWYSINRNLTNMS</sequence>
<dbReference type="Proteomes" id="UP000663874">
    <property type="component" value="Unassembled WGS sequence"/>
</dbReference>
<proteinExistence type="inferred from homology"/>
<protein>
    <recommendedName>
        <fullName evidence="5">Aminotransferase class I/classII large domain-containing protein</fullName>
    </recommendedName>
</protein>
<dbReference type="GO" id="GO:0046512">
    <property type="term" value="P:sphingosine biosynthetic process"/>
    <property type="evidence" value="ECO:0007669"/>
    <property type="project" value="TreeGrafter"/>
</dbReference>